<dbReference type="AlphaFoldDB" id="N6Z3K0"/>
<dbReference type="Pfam" id="PF08007">
    <property type="entry name" value="JmjC_2"/>
    <property type="match status" value="1"/>
</dbReference>
<evidence type="ECO:0000313" key="8">
    <source>
        <dbReference type="Proteomes" id="UP000013232"/>
    </source>
</evidence>
<dbReference type="InterPro" id="IPR046799">
    <property type="entry name" value="ROXA-like_wH"/>
</dbReference>
<reference evidence="7 8" key="1">
    <citation type="submission" date="2012-09" db="EMBL/GenBank/DDBJ databases">
        <title>Draft Genome Sequences of 6 Strains from Genus Thauera.</title>
        <authorList>
            <person name="Liu B."/>
            <person name="Shapleigh J.P."/>
            <person name="Frostegard A.H."/>
        </authorList>
    </citation>
    <scope>NUCLEOTIDE SEQUENCE [LARGE SCALE GENOMIC DNA]</scope>
    <source>
        <strain evidence="8">47Lol / DSM 12138</strain>
    </source>
</reference>
<keyword evidence="3" id="KW-0223">Dioxygenase</keyword>
<dbReference type="GO" id="GO:0016706">
    <property type="term" value="F:2-oxoglutarate-dependent dioxygenase activity"/>
    <property type="evidence" value="ECO:0007669"/>
    <property type="project" value="TreeGrafter"/>
</dbReference>
<evidence type="ECO:0000256" key="1">
    <source>
        <dbReference type="ARBA" id="ARBA00001954"/>
    </source>
</evidence>
<dbReference type="Pfam" id="PF20514">
    <property type="entry name" value="WHD_ROXA"/>
    <property type="match status" value="1"/>
</dbReference>
<dbReference type="PANTHER" id="PTHR13096:SF8">
    <property type="entry name" value="RIBOSOMAL OXYGENASE 1"/>
    <property type="match status" value="1"/>
</dbReference>
<accession>N6Z3K0</accession>
<dbReference type="InterPro" id="IPR039994">
    <property type="entry name" value="NO66-like"/>
</dbReference>
<gene>
    <name evidence="7" type="ORF">C666_07920</name>
</gene>
<keyword evidence="4" id="KW-0560">Oxidoreductase</keyword>
<dbReference type="Gene3D" id="2.60.120.650">
    <property type="entry name" value="Cupin"/>
    <property type="match status" value="1"/>
</dbReference>
<evidence type="ECO:0000259" key="6">
    <source>
        <dbReference type="PROSITE" id="PS51184"/>
    </source>
</evidence>
<protein>
    <recommendedName>
        <fullName evidence="6">JmjC domain-containing protein</fullName>
    </recommendedName>
</protein>
<evidence type="ECO:0000256" key="5">
    <source>
        <dbReference type="ARBA" id="ARBA00023004"/>
    </source>
</evidence>
<comment type="caution">
    <text evidence="7">The sequence shown here is derived from an EMBL/GenBank/DDBJ whole genome shotgun (WGS) entry which is preliminary data.</text>
</comment>
<dbReference type="OrthoDB" id="9764016at2"/>
<organism evidence="7 8">
    <name type="scientific">Thauera linaloolentis (strain DSM 12138 / JCM 21573 / CCUG 41526 / CIP 105981 / IAM 15112 / NBRC 102519 / 47Lol)</name>
    <dbReference type="NCBI Taxonomy" id="1123367"/>
    <lineage>
        <taxon>Bacteria</taxon>
        <taxon>Pseudomonadati</taxon>
        <taxon>Pseudomonadota</taxon>
        <taxon>Betaproteobacteria</taxon>
        <taxon>Rhodocyclales</taxon>
        <taxon>Zoogloeaceae</taxon>
        <taxon>Thauera</taxon>
    </lineage>
</organism>
<dbReference type="RefSeq" id="WP_004336406.1">
    <property type="nucleotide sequence ID" value="NZ_AMXE01000021.1"/>
</dbReference>
<evidence type="ECO:0000313" key="7">
    <source>
        <dbReference type="EMBL" id="ENO88928.1"/>
    </source>
</evidence>
<dbReference type="GO" id="GO:0046872">
    <property type="term" value="F:metal ion binding"/>
    <property type="evidence" value="ECO:0007669"/>
    <property type="project" value="UniProtKB-KW"/>
</dbReference>
<feature type="domain" description="JmjC" evidence="6">
    <location>
        <begin position="111"/>
        <end position="237"/>
    </location>
</feature>
<dbReference type="SMART" id="SM00558">
    <property type="entry name" value="JmjC"/>
    <property type="match status" value="1"/>
</dbReference>
<dbReference type="InterPro" id="IPR003347">
    <property type="entry name" value="JmjC_dom"/>
</dbReference>
<proteinExistence type="predicted"/>
<dbReference type="eggNOG" id="COG2850">
    <property type="taxonomic scope" value="Bacteria"/>
</dbReference>
<evidence type="ECO:0000256" key="3">
    <source>
        <dbReference type="ARBA" id="ARBA00022964"/>
    </source>
</evidence>
<keyword evidence="8" id="KW-1185">Reference proteome</keyword>
<dbReference type="EMBL" id="AMXE01000021">
    <property type="protein sequence ID" value="ENO88928.1"/>
    <property type="molecule type" value="Genomic_DNA"/>
</dbReference>
<dbReference type="PANTHER" id="PTHR13096">
    <property type="entry name" value="MINA53 MYC INDUCED NUCLEAR ANTIGEN"/>
    <property type="match status" value="1"/>
</dbReference>
<comment type="cofactor">
    <cofactor evidence="1">
        <name>Fe(2+)</name>
        <dbReference type="ChEBI" id="CHEBI:29033"/>
    </cofactor>
</comment>
<keyword evidence="5" id="KW-0408">Iron</keyword>
<sequence length="391" mass="43486">MNSPAHPPTRLPSLETLLGGLSAREFLAEYWQKKPLLIRQAVPGFKGVLERDELFELACDPDVESRYIRLPADGLEGEWTLEHGPQSRGRLRGKKQPWTVLVQGLNLWVPNGDRLLHCFDFIPQARLDDLMVSYAVDGGGVGPHFDNYDVFLLQGTGKRRWQISDQADRTLVDGAPLRILKHFQPTEDWVLEPGDMLYLPPHWAHNGIAVGECTTYSIGFRSPTAQELGTEFLGWLQERIGLDGLYADPDLELQANSAEIGSRMVDQIERMLSGIRWSRADIEAFVGDYLTEPKAHVFFEPPAESLGRKAFERALRKHGFALDARSLLLFSAAGFHLNGEPLELAPGLHDIAARLAHHRALPAGDFADCPAGLLDMLHDWYESGFGGPAAG</sequence>
<evidence type="ECO:0000256" key="4">
    <source>
        <dbReference type="ARBA" id="ARBA00023002"/>
    </source>
</evidence>
<dbReference type="Proteomes" id="UP000013232">
    <property type="component" value="Unassembled WGS sequence"/>
</dbReference>
<dbReference type="SUPFAM" id="SSF51197">
    <property type="entry name" value="Clavaminate synthase-like"/>
    <property type="match status" value="1"/>
</dbReference>
<keyword evidence="2" id="KW-0479">Metal-binding</keyword>
<name>N6Z3K0_THAL4</name>
<dbReference type="STRING" id="1123367.GCA_000621305_00895"/>
<dbReference type="Gene3D" id="3.40.366.30">
    <property type="entry name" value="50S ribosomal protein L16 arginine hydroxylase, Chain A, Domain 2"/>
    <property type="match status" value="1"/>
</dbReference>
<dbReference type="PROSITE" id="PS51184">
    <property type="entry name" value="JMJC"/>
    <property type="match status" value="1"/>
</dbReference>
<evidence type="ECO:0000256" key="2">
    <source>
        <dbReference type="ARBA" id="ARBA00022723"/>
    </source>
</evidence>